<reference evidence="2" key="1">
    <citation type="journal article" date="2020" name="Stud. Mycol.">
        <title>101 Dothideomycetes genomes: a test case for predicting lifestyles and emergence of pathogens.</title>
        <authorList>
            <person name="Haridas S."/>
            <person name="Albert R."/>
            <person name="Binder M."/>
            <person name="Bloem J."/>
            <person name="Labutti K."/>
            <person name="Salamov A."/>
            <person name="Andreopoulos B."/>
            <person name="Baker S."/>
            <person name="Barry K."/>
            <person name="Bills G."/>
            <person name="Bluhm B."/>
            <person name="Cannon C."/>
            <person name="Castanera R."/>
            <person name="Culley D."/>
            <person name="Daum C."/>
            <person name="Ezra D."/>
            <person name="Gonzalez J."/>
            <person name="Henrissat B."/>
            <person name="Kuo A."/>
            <person name="Liang C."/>
            <person name="Lipzen A."/>
            <person name="Lutzoni F."/>
            <person name="Magnuson J."/>
            <person name="Mondo S."/>
            <person name="Nolan M."/>
            <person name="Ohm R."/>
            <person name="Pangilinan J."/>
            <person name="Park H.-J."/>
            <person name="Ramirez L."/>
            <person name="Alfaro M."/>
            <person name="Sun H."/>
            <person name="Tritt A."/>
            <person name="Yoshinaga Y."/>
            <person name="Zwiers L.-H."/>
            <person name="Turgeon B."/>
            <person name="Goodwin S."/>
            <person name="Spatafora J."/>
            <person name="Crous P."/>
            <person name="Grigoriev I."/>
        </authorList>
    </citation>
    <scope>NUCLEOTIDE SEQUENCE</scope>
    <source>
        <strain evidence="2">CBS 115976</strain>
    </source>
</reference>
<evidence type="ECO:0000256" key="1">
    <source>
        <dbReference type="SAM" id="MobiDB-lite"/>
    </source>
</evidence>
<accession>A0A6A6ULI2</accession>
<evidence type="ECO:0000313" key="2">
    <source>
        <dbReference type="EMBL" id="KAF2672640.1"/>
    </source>
</evidence>
<feature type="compositionally biased region" description="Polar residues" evidence="1">
    <location>
        <begin position="59"/>
        <end position="76"/>
    </location>
</feature>
<dbReference type="AlphaFoldDB" id="A0A6A6ULI2"/>
<feature type="compositionally biased region" description="Low complexity" evidence="1">
    <location>
        <begin position="10"/>
        <end position="21"/>
    </location>
</feature>
<keyword evidence="3" id="KW-1185">Reference proteome</keyword>
<name>A0A6A6ULI2_9PEZI</name>
<evidence type="ECO:0000313" key="3">
    <source>
        <dbReference type="Proteomes" id="UP000799302"/>
    </source>
</evidence>
<sequence>MTVPKAVVMPASSSTEESSPAKLSQKTSPKDITGTSDFPAPVFSQPNPQPNQRRRRNIHTSQQHLLVNSCPNPNNQHLRHPRLPKTLSPGAGHQGQPITSLTVDATGAETF</sequence>
<organism evidence="2 3">
    <name type="scientific">Microthyrium microscopicum</name>
    <dbReference type="NCBI Taxonomy" id="703497"/>
    <lineage>
        <taxon>Eukaryota</taxon>
        <taxon>Fungi</taxon>
        <taxon>Dikarya</taxon>
        <taxon>Ascomycota</taxon>
        <taxon>Pezizomycotina</taxon>
        <taxon>Dothideomycetes</taxon>
        <taxon>Dothideomycetes incertae sedis</taxon>
        <taxon>Microthyriales</taxon>
        <taxon>Microthyriaceae</taxon>
        <taxon>Microthyrium</taxon>
    </lineage>
</organism>
<dbReference type="Proteomes" id="UP000799302">
    <property type="component" value="Unassembled WGS sequence"/>
</dbReference>
<gene>
    <name evidence="2" type="ORF">BT63DRAFT_450661</name>
</gene>
<feature type="region of interest" description="Disordered" evidence="1">
    <location>
        <begin position="1"/>
        <end position="111"/>
    </location>
</feature>
<dbReference type="EMBL" id="MU004231">
    <property type="protein sequence ID" value="KAF2672640.1"/>
    <property type="molecule type" value="Genomic_DNA"/>
</dbReference>
<proteinExistence type="predicted"/>
<protein>
    <submittedName>
        <fullName evidence="2">Uncharacterized protein</fullName>
    </submittedName>
</protein>